<dbReference type="InterPro" id="IPR007197">
    <property type="entry name" value="rSAM"/>
</dbReference>
<keyword evidence="6" id="KW-0411">Iron-sulfur</keyword>
<accession>A0A1Y2K4V4</accession>
<evidence type="ECO:0000259" key="7">
    <source>
        <dbReference type="Pfam" id="PF04055"/>
    </source>
</evidence>
<keyword evidence="4" id="KW-0479">Metal-binding</keyword>
<dbReference type="GO" id="GO:0051536">
    <property type="term" value="F:iron-sulfur cluster binding"/>
    <property type="evidence" value="ECO:0007669"/>
    <property type="project" value="UniProtKB-KW"/>
</dbReference>
<evidence type="ECO:0000256" key="1">
    <source>
        <dbReference type="ARBA" id="ARBA00001966"/>
    </source>
</evidence>
<comment type="cofactor">
    <cofactor evidence="1">
        <name>[4Fe-4S] cluster</name>
        <dbReference type="ChEBI" id="CHEBI:49883"/>
    </cofactor>
</comment>
<comment type="caution">
    <text evidence="9">The sequence shown here is derived from an EMBL/GenBank/DDBJ whole genome shotgun (WGS) entry which is preliminary data.</text>
</comment>
<reference evidence="9 10" key="1">
    <citation type="journal article" date="2016" name="BMC Genomics">
        <title>Combined genomic and structural analyses of a cultured magnetotactic bacterium reveals its niche adaptation to a dynamic environment.</title>
        <authorList>
            <person name="Araujo A.C."/>
            <person name="Morillo V."/>
            <person name="Cypriano J."/>
            <person name="Teixeira L.C."/>
            <person name="Leao P."/>
            <person name="Lyra S."/>
            <person name="Almeida L.G."/>
            <person name="Bazylinski D.A."/>
            <person name="Vasconcellos A.T."/>
            <person name="Abreu F."/>
            <person name="Lins U."/>
        </authorList>
    </citation>
    <scope>NUCLEOTIDE SEQUENCE [LARGE SCALE GENOMIC DNA]</scope>
    <source>
        <strain evidence="9 10">IT-1</strain>
    </source>
</reference>
<evidence type="ECO:0000256" key="5">
    <source>
        <dbReference type="ARBA" id="ARBA00023004"/>
    </source>
</evidence>
<gene>
    <name evidence="9" type="ORF">MAIT1_04350</name>
</gene>
<evidence type="ECO:0000256" key="2">
    <source>
        <dbReference type="ARBA" id="ARBA00022485"/>
    </source>
</evidence>
<dbReference type="SFLD" id="SFLDG01067">
    <property type="entry name" value="SPASM/twitch_domain_containing"/>
    <property type="match status" value="1"/>
</dbReference>
<keyword evidence="10" id="KW-1185">Reference proteome</keyword>
<evidence type="ECO:0000313" key="10">
    <source>
        <dbReference type="Proteomes" id="UP000194003"/>
    </source>
</evidence>
<dbReference type="Proteomes" id="UP000194003">
    <property type="component" value="Unassembled WGS sequence"/>
</dbReference>
<dbReference type="GO" id="GO:0003824">
    <property type="term" value="F:catalytic activity"/>
    <property type="evidence" value="ECO:0007669"/>
    <property type="project" value="InterPro"/>
</dbReference>
<dbReference type="Gene3D" id="3.20.20.70">
    <property type="entry name" value="Aldolase class I"/>
    <property type="match status" value="1"/>
</dbReference>
<keyword evidence="3" id="KW-0949">S-adenosyl-L-methionine</keyword>
<dbReference type="Pfam" id="PF13186">
    <property type="entry name" value="SPASM"/>
    <property type="match status" value="1"/>
</dbReference>
<protein>
    <submittedName>
        <fullName evidence="9">Putative Fe-S oxidoreductase</fullName>
    </submittedName>
</protein>
<proteinExistence type="predicted"/>
<dbReference type="PANTHER" id="PTHR11228:SF7">
    <property type="entry name" value="PQQA PEPTIDE CYCLASE"/>
    <property type="match status" value="1"/>
</dbReference>
<dbReference type="PANTHER" id="PTHR11228">
    <property type="entry name" value="RADICAL SAM DOMAIN PROTEIN"/>
    <property type="match status" value="1"/>
</dbReference>
<dbReference type="CDD" id="cd01335">
    <property type="entry name" value="Radical_SAM"/>
    <property type="match status" value="1"/>
</dbReference>
<evidence type="ECO:0000313" key="9">
    <source>
        <dbReference type="EMBL" id="OSM04438.1"/>
    </source>
</evidence>
<dbReference type="Pfam" id="PF04055">
    <property type="entry name" value="Radical_SAM"/>
    <property type="match status" value="1"/>
</dbReference>
<feature type="domain" description="4Fe4S-binding SPASM" evidence="8">
    <location>
        <begin position="253"/>
        <end position="310"/>
    </location>
</feature>
<evidence type="ECO:0000256" key="3">
    <source>
        <dbReference type="ARBA" id="ARBA00022691"/>
    </source>
</evidence>
<dbReference type="SFLD" id="SFLDS00029">
    <property type="entry name" value="Radical_SAM"/>
    <property type="match status" value="1"/>
</dbReference>
<dbReference type="InterPro" id="IPR034391">
    <property type="entry name" value="AdoMet-like_SPASM_containing"/>
</dbReference>
<dbReference type="STRING" id="1434232.MAIT1_04350"/>
<keyword evidence="5" id="KW-0408">Iron</keyword>
<dbReference type="InterPro" id="IPR050377">
    <property type="entry name" value="Radical_SAM_PqqE_MftC-like"/>
</dbReference>
<dbReference type="AlphaFoldDB" id="A0A1Y2K4V4"/>
<dbReference type="SUPFAM" id="SSF102114">
    <property type="entry name" value="Radical SAM enzymes"/>
    <property type="match status" value="1"/>
</dbReference>
<dbReference type="InterPro" id="IPR023885">
    <property type="entry name" value="4Fe4S-binding_SPASM_dom"/>
</dbReference>
<dbReference type="InterPro" id="IPR013785">
    <property type="entry name" value="Aldolase_TIM"/>
</dbReference>
<feature type="domain" description="Radical SAM core" evidence="7">
    <location>
        <begin position="34"/>
        <end position="164"/>
    </location>
</feature>
<evidence type="ECO:0000256" key="6">
    <source>
        <dbReference type="ARBA" id="ARBA00023014"/>
    </source>
</evidence>
<evidence type="ECO:0000259" key="8">
    <source>
        <dbReference type="Pfam" id="PF13186"/>
    </source>
</evidence>
<organism evidence="9 10">
    <name type="scientific">Magnetofaba australis IT-1</name>
    <dbReference type="NCBI Taxonomy" id="1434232"/>
    <lineage>
        <taxon>Bacteria</taxon>
        <taxon>Pseudomonadati</taxon>
        <taxon>Pseudomonadota</taxon>
        <taxon>Magnetococcia</taxon>
        <taxon>Magnetococcales</taxon>
        <taxon>Magnetococcaceae</taxon>
        <taxon>Magnetofaba</taxon>
    </lineage>
</organism>
<dbReference type="CDD" id="cd21109">
    <property type="entry name" value="SPASM"/>
    <property type="match status" value="1"/>
</dbReference>
<dbReference type="GO" id="GO:0046872">
    <property type="term" value="F:metal ion binding"/>
    <property type="evidence" value="ECO:0007669"/>
    <property type="project" value="UniProtKB-KW"/>
</dbReference>
<dbReference type="InterPro" id="IPR058240">
    <property type="entry name" value="rSAM_sf"/>
</dbReference>
<dbReference type="EMBL" id="LVJN01000019">
    <property type="protein sequence ID" value="OSM04438.1"/>
    <property type="molecule type" value="Genomic_DNA"/>
</dbReference>
<dbReference type="SFLD" id="SFLDG01387">
    <property type="entry name" value="BtrN-like_SPASM_domain_contain"/>
    <property type="match status" value="1"/>
</dbReference>
<sequence length="348" mass="38999">MITLCVAPVFYRILSMPVPENLEIKQLDLELNGSCNLKCEMCPQAHGREREFLSKLPTEVFEKIVTDALQYGVQSVSLHGSGEPTLNRDMPERIRFIKEKGLKCVSFTNGVKLDEQLAREIIDAGLDVLRISAVGHDREAYQKWMSKDCYLEVRDNIKRFVELNKEMGGRTEVHMYHLASDYANRDAEAAAYQQNWVAYTGAYAEIWLMHNWSGDQDIPYARQQITGATQRRTCGRPFSPLLQVRAGGLDGHHGAVVACCMVLGKDSQGVLGHLDDQSIAEVVGGDAYNALRAAHREGRFDDIPYCANCDQLYDLPESLVWTNIPGRKYGESKVAAGVDHRTYGEKPA</sequence>
<name>A0A1Y2K4V4_9PROT</name>
<keyword evidence="2" id="KW-0004">4Fe-4S</keyword>
<evidence type="ECO:0000256" key="4">
    <source>
        <dbReference type="ARBA" id="ARBA00022723"/>
    </source>
</evidence>